<proteinExistence type="predicted"/>
<dbReference type="EMBL" id="BJYZ01000023">
    <property type="protein sequence ID" value="GEO40701.1"/>
    <property type="molecule type" value="Genomic_DNA"/>
</dbReference>
<keyword evidence="4" id="KW-1185">Reference proteome</keyword>
<evidence type="ECO:0000259" key="1">
    <source>
        <dbReference type="Pfam" id="PF13173"/>
    </source>
</evidence>
<dbReference type="OrthoDB" id="9771844at2"/>
<dbReference type="SUPFAM" id="SSF52540">
    <property type="entry name" value="P-loop containing nucleoside triphosphate hydrolases"/>
    <property type="match status" value="1"/>
</dbReference>
<dbReference type="InterPro" id="IPR027417">
    <property type="entry name" value="P-loop_NTPase"/>
</dbReference>
<comment type="caution">
    <text evidence="3">The sequence shown here is derived from an EMBL/GenBank/DDBJ whole genome shotgun (WGS) entry which is preliminary data.</text>
</comment>
<dbReference type="Pfam" id="PF13635">
    <property type="entry name" value="DUF4143"/>
    <property type="match status" value="1"/>
</dbReference>
<accession>A0A512DW57</accession>
<dbReference type="AlphaFoldDB" id="A0A512DW57"/>
<dbReference type="RefSeq" id="WP_044428631.1">
    <property type="nucleotide sequence ID" value="NZ_BJYZ01000023.1"/>
</dbReference>
<organism evidence="3 4">
    <name type="scientific">Skermanella aerolata</name>
    <dbReference type="NCBI Taxonomy" id="393310"/>
    <lineage>
        <taxon>Bacteria</taxon>
        <taxon>Pseudomonadati</taxon>
        <taxon>Pseudomonadota</taxon>
        <taxon>Alphaproteobacteria</taxon>
        <taxon>Rhodospirillales</taxon>
        <taxon>Azospirillaceae</taxon>
        <taxon>Skermanella</taxon>
    </lineage>
</organism>
<dbReference type="Proteomes" id="UP000321523">
    <property type="component" value="Unassembled WGS sequence"/>
</dbReference>
<feature type="domain" description="AAA" evidence="1">
    <location>
        <begin position="52"/>
        <end position="185"/>
    </location>
</feature>
<dbReference type="InterPro" id="IPR041682">
    <property type="entry name" value="AAA_14"/>
</dbReference>
<gene>
    <name evidence="3" type="ORF">SAE02_48490</name>
</gene>
<dbReference type="PANTHER" id="PTHR33295">
    <property type="entry name" value="ATPASE"/>
    <property type="match status" value="1"/>
</dbReference>
<sequence>MEQITDTEIRRRLAFDNPWWTAGVGIDREYRAWPRRAYFKAFYDLVERRSPRRAVVLMGPRRVGKTVMINQAIQSLLDGGVVGSSIFYVSLDTPLYTGLWMEKLLNLFMDEHGHGPGAELFVFFDEVQYHPDWERHLKSLVDSFRDVKFTVSGSAAAALRLKSQESGAGRFTDYHLPPLSFSEFLDFRGHGAGTFWETEKLNTEFIDYINFGGFPEAIMDEAARSDMSRYIANDIVDKVLLRDLPSLYGIADVQELKRLLTMLAYNTGNEISYENLSKESGIAKNTLRKYLEYLEAAFLILRLHRIDHNAARFKRESCFKIYLTNPSLHTALFGPVSDDEDARLGRLVETAIVSQIAQGPNFSDWHYARWDKGEVDLVQLSTMTQKPISAIEIKWSDRIAQPPYEGIRHVESFCEKNGLSIGLILTKTAWFELDRSRIELNFMPNSLYATMAGVDGIPNAIKKRLAAAFAEAGQS</sequence>
<evidence type="ECO:0000259" key="2">
    <source>
        <dbReference type="Pfam" id="PF13635"/>
    </source>
</evidence>
<evidence type="ECO:0000313" key="4">
    <source>
        <dbReference type="Proteomes" id="UP000321523"/>
    </source>
</evidence>
<dbReference type="PANTHER" id="PTHR33295:SF8">
    <property type="entry name" value="AAA+ ATPASE DOMAIN-CONTAINING PROTEIN"/>
    <property type="match status" value="1"/>
</dbReference>
<protein>
    <submittedName>
        <fullName evidence="3">ATPase</fullName>
    </submittedName>
</protein>
<dbReference type="Pfam" id="PF13173">
    <property type="entry name" value="AAA_14"/>
    <property type="match status" value="1"/>
</dbReference>
<name>A0A512DW57_9PROT</name>
<feature type="domain" description="DUF4143" evidence="2">
    <location>
        <begin position="242"/>
        <end position="396"/>
    </location>
</feature>
<dbReference type="InterPro" id="IPR025420">
    <property type="entry name" value="DUF4143"/>
</dbReference>
<reference evidence="3 4" key="1">
    <citation type="submission" date="2019-07" db="EMBL/GenBank/DDBJ databases">
        <title>Whole genome shotgun sequence of Skermanella aerolata NBRC 106429.</title>
        <authorList>
            <person name="Hosoyama A."/>
            <person name="Uohara A."/>
            <person name="Ohji S."/>
            <person name="Ichikawa N."/>
        </authorList>
    </citation>
    <scope>NUCLEOTIDE SEQUENCE [LARGE SCALE GENOMIC DNA]</scope>
    <source>
        <strain evidence="3 4">NBRC 106429</strain>
    </source>
</reference>
<evidence type="ECO:0000313" key="3">
    <source>
        <dbReference type="EMBL" id="GEO40701.1"/>
    </source>
</evidence>